<dbReference type="RefSeq" id="WP_028027702.1">
    <property type="nucleotide sequence ID" value="NZ_JANJZH010000001.1"/>
</dbReference>
<comment type="caution">
    <text evidence="2">The sequence shown here is derived from an EMBL/GenBank/DDBJ whole genome shotgun (WGS) entry which is preliminary data.</text>
</comment>
<sequence>MNLSNVSRLGLMAVLALGLVALAGCAVKGGSGDANTSRSADNSGDGTVTTAMVAYADGDDILFVDQDTQTPYIPTNIDEATITFEGETIEADDLQAGNIVTVTGNGVMLESYPGQYPGIAAVEVTSVGSPADAEQYAALVDQVFAAPDQAEVPTGNLDYKTSDAQVSIALNAYEFEWEYQTADGQTTTNAQDGTAFNLDGTLNENAIDARISTATDAFAALSVSPTSVEIERRPLAQGDGVKVDPSGEGENVPCTMSADGAVAFTIEPNYLYELQATFPQGEAEYAFYTVS</sequence>
<evidence type="ECO:0000313" key="3">
    <source>
        <dbReference type="Proteomes" id="UP000463388"/>
    </source>
</evidence>
<gene>
    <name evidence="2" type="ORF">GKZ27_02250</name>
</gene>
<keyword evidence="1" id="KW-0732">Signal</keyword>
<reference evidence="2 3" key="1">
    <citation type="submission" date="2019-12" db="EMBL/GenBank/DDBJ databases">
        <title>Microbes associate with the intestines of laboratory mice.</title>
        <authorList>
            <person name="Navarre W."/>
            <person name="Wong E."/>
        </authorList>
    </citation>
    <scope>NUCLEOTIDE SEQUENCE [LARGE SCALE GENOMIC DNA]</scope>
    <source>
        <strain evidence="2 3">NM66_B29</strain>
    </source>
</reference>
<proteinExistence type="predicted"/>
<evidence type="ECO:0000256" key="1">
    <source>
        <dbReference type="SAM" id="SignalP"/>
    </source>
</evidence>
<dbReference type="Proteomes" id="UP000463388">
    <property type="component" value="Unassembled WGS sequence"/>
</dbReference>
<protein>
    <recommendedName>
        <fullName evidence="4">DUF3221 domain-containing protein</fullName>
    </recommendedName>
</protein>
<feature type="signal peptide" evidence="1">
    <location>
        <begin position="1"/>
        <end position="23"/>
    </location>
</feature>
<dbReference type="OrthoDB" id="1827335at2"/>
<keyword evidence="3" id="KW-1185">Reference proteome</keyword>
<dbReference type="EMBL" id="WSRR01000003">
    <property type="protein sequence ID" value="MVX60289.1"/>
    <property type="molecule type" value="Genomic_DNA"/>
</dbReference>
<name>A0A6N8JMN8_9ACTN</name>
<dbReference type="AlphaFoldDB" id="A0A6N8JMN8"/>
<accession>A0A6N8JMN8</accession>
<feature type="chain" id="PRO_5038539119" description="DUF3221 domain-containing protein" evidence="1">
    <location>
        <begin position="24"/>
        <end position="291"/>
    </location>
</feature>
<evidence type="ECO:0008006" key="4">
    <source>
        <dbReference type="Google" id="ProtNLM"/>
    </source>
</evidence>
<evidence type="ECO:0000313" key="2">
    <source>
        <dbReference type="EMBL" id="MVX60289.1"/>
    </source>
</evidence>
<organism evidence="2 3">
    <name type="scientific">Adlercreutzia mucosicola</name>
    <dbReference type="NCBI Taxonomy" id="580026"/>
    <lineage>
        <taxon>Bacteria</taxon>
        <taxon>Bacillati</taxon>
        <taxon>Actinomycetota</taxon>
        <taxon>Coriobacteriia</taxon>
        <taxon>Eggerthellales</taxon>
        <taxon>Eggerthellaceae</taxon>
        <taxon>Adlercreutzia</taxon>
    </lineage>
</organism>